<evidence type="ECO:0000313" key="3">
    <source>
        <dbReference type="RefSeq" id="XP_018479791.1"/>
    </source>
</evidence>
<dbReference type="AlphaFoldDB" id="A0A6J0N6S0"/>
<dbReference type="SUPFAM" id="SSF56672">
    <property type="entry name" value="DNA/RNA polymerases"/>
    <property type="match status" value="1"/>
</dbReference>
<evidence type="ECO:0000259" key="1">
    <source>
        <dbReference type="PROSITE" id="PS50878"/>
    </source>
</evidence>
<feature type="domain" description="Reverse transcriptase" evidence="1">
    <location>
        <begin position="54"/>
        <end position="336"/>
    </location>
</feature>
<dbReference type="GO" id="GO:0003676">
    <property type="term" value="F:nucleic acid binding"/>
    <property type="evidence" value="ECO:0007669"/>
    <property type="project" value="InterPro"/>
</dbReference>
<dbReference type="InterPro" id="IPR000477">
    <property type="entry name" value="RT_dom"/>
</dbReference>
<dbReference type="InterPro" id="IPR026960">
    <property type="entry name" value="RVT-Znf"/>
</dbReference>
<dbReference type="InterPro" id="IPR044730">
    <property type="entry name" value="RNase_H-like_dom_plant"/>
</dbReference>
<reference evidence="3" key="2">
    <citation type="submission" date="2025-08" db="UniProtKB">
        <authorList>
            <consortium name="RefSeq"/>
        </authorList>
    </citation>
    <scope>IDENTIFICATION</scope>
    <source>
        <tissue evidence="3">Leaf</tissue>
    </source>
</reference>
<dbReference type="InterPro" id="IPR043502">
    <property type="entry name" value="DNA/RNA_pol_sf"/>
</dbReference>
<protein>
    <submittedName>
        <fullName evidence="3">Uncharacterized protein LOC108850814</fullName>
    </submittedName>
</protein>
<dbReference type="InterPro" id="IPR002156">
    <property type="entry name" value="RNaseH_domain"/>
</dbReference>
<dbReference type="PROSITE" id="PS50878">
    <property type="entry name" value="RT_POL"/>
    <property type="match status" value="1"/>
</dbReference>
<dbReference type="Pfam" id="PF13456">
    <property type="entry name" value="RVT_3"/>
    <property type="match status" value="1"/>
</dbReference>
<dbReference type="GeneID" id="108850814"/>
<dbReference type="RefSeq" id="XP_018479791.1">
    <property type="nucleotide sequence ID" value="XM_018624289.1"/>
</dbReference>
<dbReference type="PANTHER" id="PTHR33116">
    <property type="entry name" value="REVERSE TRANSCRIPTASE ZINC-BINDING DOMAIN-CONTAINING PROTEIN-RELATED-RELATED"/>
    <property type="match status" value="1"/>
</dbReference>
<gene>
    <name evidence="3" type="primary">LOC108850814</name>
</gene>
<evidence type="ECO:0000313" key="2">
    <source>
        <dbReference type="Proteomes" id="UP000504610"/>
    </source>
</evidence>
<dbReference type="PANTHER" id="PTHR33116:SF86">
    <property type="entry name" value="REVERSE TRANSCRIPTASE DOMAIN-CONTAINING PROTEIN"/>
    <property type="match status" value="1"/>
</dbReference>
<dbReference type="Pfam" id="PF13966">
    <property type="entry name" value="zf-RVT"/>
    <property type="match status" value="1"/>
</dbReference>
<proteinExistence type="predicted"/>
<dbReference type="CDD" id="cd01650">
    <property type="entry name" value="RT_nLTR_like"/>
    <property type="match status" value="1"/>
</dbReference>
<organism evidence="2 3">
    <name type="scientific">Raphanus sativus</name>
    <name type="common">Radish</name>
    <name type="synonym">Raphanus raphanistrum var. sativus</name>
    <dbReference type="NCBI Taxonomy" id="3726"/>
    <lineage>
        <taxon>Eukaryota</taxon>
        <taxon>Viridiplantae</taxon>
        <taxon>Streptophyta</taxon>
        <taxon>Embryophyta</taxon>
        <taxon>Tracheophyta</taxon>
        <taxon>Spermatophyta</taxon>
        <taxon>Magnoliopsida</taxon>
        <taxon>eudicotyledons</taxon>
        <taxon>Gunneridae</taxon>
        <taxon>Pentapetalae</taxon>
        <taxon>rosids</taxon>
        <taxon>malvids</taxon>
        <taxon>Brassicales</taxon>
        <taxon>Brassicaceae</taxon>
        <taxon>Brassiceae</taxon>
        <taxon>Raphanus</taxon>
    </lineage>
</organism>
<dbReference type="OrthoDB" id="1107412at2759"/>
<dbReference type="Gene3D" id="3.30.420.10">
    <property type="entry name" value="Ribonuclease H-like superfamily/Ribonuclease H"/>
    <property type="match status" value="1"/>
</dbReference>
<dbReference type="Proteomes" id="UP000504610">
    <property type="component" value="Chromosome 4"/>
</dbReference>
<dbReference type="InterPro" id="IPR036397">
    <property type="entry name" value="RNaseH_sf"/>
</dbReference>
<accession>A0A6J0N6S0</accession>
<reference evidence="2" key="1">
    <citation type="journal article" date="2019" name="Database">
        <title>The radish genome database (RadishGD): an integrated information resource for radish genomics.</title>
        <authorList>
            <person name="Yu H.J."/>
            <person name="Baek S."/>
            <person name="Lee Y.J."/>
            <person name="Cho A."/>
            <person name="Mun J.H."/>
        </authorList>
    </citation>
    <scope>NUCLEOTIDE SEQUENCE [LARGE SCALE GENOMIC DNA]</scope>
    <source>
        <strain evidence="2">cv. WK10039</strain>
    </source>
</reference>
<dbReference type="Pfam" id="PF00078">
    <property type="entry name" value="RVT_1"/>
    <property type="match status" value="1"/>
</dbReference>
<keyword evidence="2" id="KW-1185">Reference proteome</keyword>
<sequence length="948" mass="106851">MNATLLKPPSDMEIKEAVDNINPDKAPGPDGMTSLFYQQFWEVTARDIISMVKSFFQTDSFDARLNETNICLIPKTERPMEMTEFRPISLCNVSYKIISKIICSRLKKFLPKLVSETQSAFVARRLISDNILLAQEAFHALRTNPMCKAKFVAVKTDMSKAYDRVEWKLLEALLLKMGFAEKWVSWIHWCVSSVSYQILINGEPKGNVQPARGLRQGDPLSPFLFILMTEALISQLRAAEDEGRLTGLKIARASPAFSHLLFADDSLFFCRADVQQCAELKRIINLYGSASGQQLNPAKSSILFGTKVSQEIKAATKQALGIAKEGGMGMYLGLPEKICGSKRQVFDFIRDRLNDRINSWSAKLLSKGGKEVLLKSVAQALPTYVMSCFLLPKDIINKLQAAIAKFWWSTKANNRGLHWIAWEKICVSFEKGGLGFRDLYNFNLALLAKQLWRLLHHPTSLLARVLKGRYFRHMSPMDVKTSNSPSYGWRSILAAQDLLREGLRKMIGSGYNTRVWLDPWMSTTPPRLALDNGIYRDPNLFVNQLIDQSSKQWRVEILEALLDPGDIPLIQSIRPSHNFRDDGYCWIHTKSGLYTVKSGYKLAIQLKEEKGGTTVTEPSIKPLLAMIWKLKAPRKMKHFLWQALTGCLASCSRLADRHCGTDRACPRCGNEEETINHLIFTCPPALQTWALSDIPTCPGLFPCDSLFANFDYLLLCAKQNGTPENVIARFPWIAWFIWKARNDKTFNGNDILPPDTVAHATREEENWRVAQVLPGAEVAGRTLDTITDNLANESPLPRCQVDASWVTNSTVSGGGFVFDLDNGMHSYGSIGMNQVLSPLHAEFNILLSAMRSSLQLGLTSMSFQSDCLQLVKLINDEEDWLAMALEWNEFIHIQASFTSFSISFIARERNVRVDLLAKAARLQNSIFFHVNSDIPGWLAHKANLFLLN</sequence>
<name>A0A6J0N6S0_RAPSA</name>
<dbReference type="SUPFAM" id="SSF53098">
    <property type="entry name" value="Ribonuclease H-like"/>
    <property type="match status" value="1"/>
</dbReference>
<dbReference type="GO" id="GO:0004523">
    <property type="term" value="F:RNA-DNA hybrid ribonuclease activity"/>
    <property type="evidence" value="ECO:0007669"/>
    <property type="project" value="InterPro"/>
</dbReference>
<dbReference type="CDD" id="cd06222">
    <property type="entry name" value="RNase_H_like"/>
    <property type="match status" value="1"/>
</dbReference>
<dbReference type="KEGG" id="rsz:108850814"/>
<dbReference type="InterPro" id="IPR012337">
    <property type="entry name" value="RNaseH-like_sf"/>
</dbReference>